<organism evidence="7 8">
    <name type="scientific">Orbilia javanica</name>
    <dbReference type="NCBI Taxonomy" id="47235"/>
    <lineage>
        <taxon>Eukaryota</taxon>
        <taxon>Fungi</taxon>
        <taxon>Dikarya</taxon>
        <taxon>Ascomycota</taxon>
        <taxon>Pezizomycotina</taxon>
        <taxon>Orbiliomycetes</taxon>
        <taxon>Orbiliales</taxon>
        <taxon>Orbiliaceae</taxon>
        <taxon>Orbilia</taxon>
    </lineage>
</organism>
<feature type="compositionally biased region" description="Acidic residues" evidence="4">
    <location>
        <begin position="744"/>
        <end position="760"/>
    </location>
</feature>
<dbReference type="Gene3D" id="3.40.50.10810">
    <property type="entry name" value="Tandem AAA-ATPase domain"/>
    <property type="match status" value="1"/>
</dbReference>
<evidence type="ECO:0000259" key="5">
    <source>
        <dbReference type="PROSITE" id="PS51192"/>
    </source>
</evidence>
<dbReference type="InterPro" id="IPR038718">
    <property type="entry name" value="SNF2-like_sf"/>
</dbReference>
<dbReference type="InterPro" id="IPR001650">
    <property type="entry name" value="Helicase_C-like"/>
</dbReference>
<feature type="domain" description="Helicase C-terminal" evidence="6">
    <location>
        <begin position="863"/>
        <end position="1016"/>
    </location>
</feature>
<name>A0AAN8NBH7_9PEZI</name>
<feature type="domain" description="Helicase ATP-binding" evidence="5">
    <location>
        <begin position="268"/>
        <end position="457"/>
    </location>
</feature>
<feature type="compositionally biased region" description="Acidic residues" evidence="4">
    <location>
        <begin position="770"/>
        <end position="804"/>
    </location>
</feature>
<dbReference type="PROSITE" id="PS51192">
    <property type="entry name" value="HELICASE_ATP_BIND_1"/>
    <property type="match status" value="1"/>
</dbReference>
<keyword evidence="3" id="KW-0067">ATP-binding</keyword>
<comment type="caution">
    <text evidence="7">The sequence shown here is derived from an EMBL/GenBank/DDBJ whole genome shotgun (WGS) entry which is preliminary data.</text>
</comment>
<feature type="region of interest" description="Disordered" evidence="4">
    <location>
        <begin position="1058"/>
        <end position="1102"/>
    </location>
</feature>
<dbReference type="SMART" id="SM00490">
    <property type="entry name" value="HELICc"/>
    <property type="match status" value="1"/>
</dbReference>
<feature type="region of interest" description="Disordered" evidence="4">
    <location>
        <begin position="688"/>
        <end position="835"/>
    </location>
</feature>
<feature type="region of interest" description="Disordered" evidence="4">
    <location>
        <begin position="1"/>
        <end position="158"/>
    </location>
</feature>
<feature type="region of interest" description="Disordered" evidence="4">
    <location>
        <begin position="211"/>
        <end position="248"/>
    </location>
</feature>
<feature type="compositionally biased region" description="Basic residues" evidence="4">
    <location>
        <begin position="729"/>
        <end position="739"/>
    </location>
</feature>
<dbReference type="EMBL" id="JAVHNR010000002">
    <property type="protein sequence ID" value="KAK6351285.1"/>
    <property type="molecule type" value="Genomic_DNA"/>
</dbReference>
<feature type="compositionally biased region" description="Low complexity" evidence="4">
    <location>
        <begin position="138"/>
        <end position="151"/>
    </location>
</feature>
<dbReference type="AlphaFoldDB" id="A0AAN8NBH7"/>
<dbReference type="InterPro" id="IPR000330">
    <property type="entry name" value="SNF2_N"/>
</dbReference>
<dbReference type="Gene3D" id="3.40.50.300">
    <property type="entry name" value="P-loop containing nucleotide triphosphate hydrolases"/>
    <property type="match status" value="2"/>
</dbReference>
<dbReference type="GO" id="GO:0005634">
    <property type="term" value="C:nucleus"/>
    <property type="evidence" value="ECO:0007669"/>
    <property type="project" value="TreeGrafter"/>
</dbReference>
<feature type="compositionally biased region" description="Acidic residues" evidence="4">
    <location>
        <begin position="812"/>
        <end position="831"/>
    </location>
</feature>
<feature type="compositionally biased region" description="Acidic residues" evidence="4">
    <location>
        <begin position="235"/>
        <end position="247"/>
    </location>
</feature>
<dbReference type="InterPro" id="IPR049730">
    <property type="entry name" value="SNF2/RAD54-like_C"/>
</dbReference>
<dbReference type="CDD" id="cd18793">
    <property type="entry name" value="SF2_C_SNF"/>
    <property type="match status" value="1"/>
</dbReference>
<dbReference type="SMART" id="SM00487">
    <property type="entry name" value="DEXDc"/>
    <property type="match status" value="1"/>
</dbReference>
<dbReference type="PROSITE" id="PS51194">
    <property type="entry name" value="HELICASE_CTER"/>
    <property type="match status" value="1"/>
</dbReference>
<reference evidence="7 8" key="1">
    <citation type="submission" date="2019-10" db="EMBL/GenBank/DDBJ databases">
        <authorList>
            <person name="Palmer J.M."/>
        </authorList>
    </citation>
    <scope>NUCLEOTIDE SEQUENCE [LARGE SCALE GENOMIC DNA]</scope>
    <source>
        <strain evidence="7 8">TWF718</strain>
    </source>
</reference>
<dbReference type="GO" id="GO:0006281">
    <property type="term" value="P:DNA repair"/>
    <property type="evidence" value="ECO:0007669"/>
    <property type="project" value="TreeGrafter"/>
</dbReference>
<dbReference type="InterPro" id="IPR027417">
    <property type="entry name" value="P-loop_NTPase"/>
</dbReference>
<dbReference type="GO" id="GO:0016787">
    <property type="term" value="F:hydrolase activity"/>
    <property type="evidence" value="ECO:0007669"/>
    <property type="project" value="UniProtKB-KW"/>
</dbReference>
<evidence type="ECO:0000256" key="1">
    <source>
        <dbReference type="ARBA" id="ARBA00022741"/>
    </source>
</evidence>
<dbReference type="GO" id="GO:0008094">
    <property type="term" value="F:ATP-dependent activity, acting on DNA"/>
    <property type="evidence" value="ECO:0007669"/>
    <property type="project" value="TreeGrafter"/>
</dbReference>
<dbReference type="SUPFAM" id="SSF52540">
    <property type="entry name" value="P-loop containing nucleoside triphosphate hydrolases"/>
    <property type="match status" value="2"/>
</dbReference>
<proteinExistence type="predicted"/>
<dbReference type="InterPro" id="IPR014001">
    <property type="entry name" value="Helicase_ATP-bd"/>
</dbReference>
<evidence type="ECO:0000313" key="7">
    <source>
        <dbReference type="EMBL" id="KAK6351285.1"/>
    </source>
</evidence>
<dbReference type="CDD" id="cd18008">
    <property type="entry name" value="DEXDc_SHPRH-like"/>
    <property type="match status" value="1"/>
</dbReference>
<keyword evidence="2" id="KW-0378">Hydrolase</keyword>
<evidence type="ECO:0000256" key="2">
    <source>
        <dbReference type="ARBA" id="ARBA00022801"/>
    </source>
</evidence>
<feature type="region of interest" description="Disordered" evidence="4">
    <location>
        <begin position="504"/>
        <end position="524"/>
    </location>
</feature>
<feature type="compositionally biased region" description="Basic and acidic residues" evidence="4">
    <location>
        <begin position="505"/>
        <end position="524"/>
    </location>
</feature>
<dbReference type="InterPro" id="IPR050628">
    <property type="entry name" value="SNF2_RAD54_helicase_TF"/>
</dbReference>
<dbReference type="GO" id="GO:0005524">
    <property type="term" value="F:ATP binding"/>
    <property type="evidence" value="ECO:0007669"/>
    <property type="project" value="UniProtKB-KW"/>
</dbReference>
<evidence type="ECO:0000259" key="6">
    <source>
        <dbReference type="PROSITE" id="PS51194"/>
    </source>
</evidence>
<keyword evidence="8" id="KW-1185">Reference proteome</keyword>
<dbReference type="Pfam" id="PF00271">
    <property type="entry name" value="Helicase_C"/>
    <property type="match status" value="1"/>
</dbReference>
<sequence length="1102" mass="122838">MSGIPDSRYNPKNTLGSRDAPKFGETTPLKGPAGVSSALGRGRGGNGPPGRIDPTQLYRPGDERWRRGTGTAQAPINLDSPPPAVVSLDSSPEIQGPFKRPPAQNTSRQLFPGANSGSKFGGGPSHKEYQPTSFDPYARAAQSSSSSQGGRPMDDLSRWAAPMRPATGMIGSSWAKAGKGTTFTSDGYAYDATDYMDSKAAMDSLKDLLENINDEPPSRRTRSKKKAAEAAAAAAEEEEEEEEEDGNVDGLTVTLLPHQIRGLAWLLKQEDSKVKGGILADDMGLGKTIQSISLLLSNPMPSSKTHSTEEREKYLKEHKIPSDTHKGTLIVAPLALIKQWEKEIKDKTDGRFRVLVHHGPSRTRSGKDLKTYDVVVTTPQVLVSEHKDSVPDALIGCLDVRWWRVIIDEAHTIKNHLAKSTIACYALKSHYRWCLTGTPLQNNVDELQSLIRFLRVDPYADKGKWKQDITRLLTSNKAGLALKRIRALLGSIMLRRTKAVLQAASDEKKDPTKAKEPVKPGAKNEKTLKLNMVKRSVKTVSCSFDEDEDRFYRRLESRMDDRLNDLLFGNKKHGMAGVLVIMTRLRQACNHPHLLAGKLTQDKERVFTSTKTPKKASQGSRVSRLIDEDSVGELDSLADIMGGMNLDNKPCELCQIELSKAEIQQGMTHCGSCRDELGSLSKKFKDRRASLQKQSRERARATKQGNDLDDLVSGLGKVTVEDEAEKKREKTKPKVRNNRRIILDSDDEEDEDEDEDDDEEKAPSKKAQIESDDYSDEPEEDEEEEEGGSEDDDDEDDEEEDDSREVDQNGYLDDEAVESEGEESGEFESFVEETSGITLASSDSEYESDIDEPDPSNSFASAKIRNLMKILKQEVADNNKTIVFSAFTSMLDMIEPFLKHRSIRFVRYDGKMKNDERERSLDTLRNSESCQVLLCSLKCGALGLNLTAANRVVILEPFWNPFVEEQAIDRVHRIGQTSDVVVYRMSVDNTIESRIQELQDRKRKVADAAFGSGDLFKKGETGKLTKNDLLFLFKKDAEQLHNDDDELAFTLGNKLNLMDNSTSTRDQDRYPAEASYRPHGKMSRTGGSKSQRKPESSLYGRR</sequence>
<keyword evidence="1" id="KW-0547">Nucleotide-binding</keyword>
<accession>A0AAN8NBH7</accession>
<dbReference type="PANTHER" id="PTHR45626:SF14">
    <property type="entry name" value="ATP-DEPENDENT DNA HELICASE (EUROFUNG)"/>
    <property type="match status" value="1"/>
</dbReference>
<dbReference type="Proteomes" id="UP001313282">
    <property type="component" value="Unassembled WGS sequence"/>
</dbReference>
<evidence type="ECO:0000256" key="4">
    <source>
        <dbReference type="SAM" id="MobiDB-lite"/>
    </source>
</evidence>
<gene>
    <name evidence="7" type="ORF">TWF718_004450</name>
</gene>
<protein>
    <submittedName>
        <fullName evidence="7">Uncharacterized protein</fullName>
    </submittedName>
</protein>
<evidence type="ECO:0000313" key="8">
    <source>
        <dbReference type="Proteomes" id="UP001313282"/>
    </source>
</evidence>
<dbReference type="Pfam" id="PF00176">
    <property type="entry name" value="SNF2-rel_dom"/>
    <property type="match status" value="1"/>
</dbReference>
<dbReference type="PANTHER" id="PTHR45626">
    <property type="entry name" value="TRANSCRIPTION TERMINATION FACTOR 2-RELATED"/>
    <property type="match status" value="1"/>
</dbReference>
<evidence type="ECO:0000256" key="3">
    <source>
        <dbReference type="ARBA" id="ARBA00022840"/>
    </source>
</evidence>